<dbReference type="Pfam" id="PF03441">
    <property type="entry name" value="FAD_binding_7"/>
    <property type="match status" value="1"/>
</dbReference>
<gene>
    <name evidence="5" type="ORF">FEV53_13925</name>
</gene>
<evidence type="ECO:0000256" key="3">
    <source>
        <dbReference type="PIRSR" id="PIRSR602081-1"/>
    </source>
</evidence>
<proteinExistence type="predicted"/>
<organism evidence="5 6">
    <name type="scientific">Palleronia caenipelagi</name>
    <dbReference type="NCBI Taxonomy" id="2489174"/>
    <lineage>
        <taxon>Bacteria</taxon>
        <taxon>Pseudomonadati</taxon>
        <taxon>Pseudomonadota</taxon>
        <taxon>Alphaproteobacteria</taxon>
        <taxon>Rhodobacterales</taxon>
        <taxon>Roseobacteraceae</taxon>
        <taxon>Palleronia</taxon>
    </lineage>
</organism>
<dbReference type="Gene3D" id="1.10.579.10">
    <property type="entry name" value="DNA Cyclobutane Dipyrimidine Photolyase, subunit A, domain 3"/>
    <property type="match status" value="1"/>
</dbReference>
<feature type="binding site" evidence="3">
    <location>
        <position position="25"/>
    </location>
    <ligand>
        <name>FAD</name>
        <dbReference type="ChEBI" id="CHEBI:57692"/>
    </ligand>
</feature>
<dbReference type="InterPro" id="IPR002081">
    <property type="entry name" value="Cryptochrome/DNA_photolyase_1"/>
</dbReference>
<dbReference type="GO" id="GO:0003677">
    <property type="term" value="F:DNA binding"/>
    <property type="evidence" value="ECO:0007669"/>
    <property type="project" value="TreeGrafter"/>
</dbReference>
<dbReference type="RefSeq" id="WP_142835430.1">
    <property type="nucleotide sequence ID" value="NZ_VFSV01000027.1"/>
</dbReference>
<accession>A0A547PRC3</accession>
<dbReference type="Proteomes" id="UP000318590">
    <property type="component" value="Unassembled WGS sequence"/>
</dbReference>
<feature type="binding site" evidence="3">
    <location>
        <begin position="74"/>
        <end position="81"/>
    </location>
    <ligand>
        <name>FAD</name>
        <dbReference type="ChEBI" id="CHEBI:57692"/>
    </ligand>
</feature>
<dbReference type="GO" id="GO:0071949">
    <property type="term" value="F:FAD binding"/>
    <property type="evidence" value="ECO:0007669"/>
    <property type="project" value="TreeGrafter"/>
</dbReference>
<dbReference type="GO" id="GO:0003904">
    <property type="term" value="F:deoxyribodipyrimidine photo-lyase activity"/>
    <property type="evidence" value="ECO:0007669"/>
    <property type="project" value="TreeGrafter"/>
</dbReference>
<evidence type="ECO:0000259" key="4">
    <source>
        <dbReference type="Pfam" id="PF03441"/>
    </source>
</evidence>
<keyword evidence="6" id="KW-1185">Reference proteome</keyword>
<dbReference type="PANTHER" id="PTHR11455:SF9">
    <property type="entry name" value="CRYPTOCHROME CIRCADIAN CLOCK 5 ISOFORM X1"/>
    <property type="match status" value="1"/>
</dbReference>
<dbReference type="AlphaFoldDB" id="A0A547PRC3"/>
<dbReference type="OrthoDB" id="9772484at2"/>
<protein>
    <recommendedName>
        <fullName evidence="4">Cryptochrome/DNA photolyase FAD-binding domain-containing protein</fullName>
    </recommendedName>
</protein>
<evidence type="ECO:0000256" key="2">
    <source>
        <dbReference type="ARBA" id="ARBA00022827"/>
    </source>
</evidence>
<name>A0A547PRC3_9RHOB</name>
<dbReference type="InterPro" id="IPR036134">
    <property type="entry name" value="Crypto/Photolyase_FAD-like_sf"/>
</dbReference>
<evidence type="ECO:0000313" key="6">
    <source>
        <dbReference type="Proteomes" id="UP000318590"/>
    </source>
</evidence>
<keyword evidence="1 3" id="KW-0285">Flavoprotein</keyword>
<dbReference type="InterPro" id="IPR005101">
    <property type="entry name" value="Cryptochr/Photolyase_FAD-bd"/>
</dbReference>
<comment type="caution">
    <text evidence="5">The sequence shown here is derived from an EMBL/GenBank/DDBJ whole genome shotgun (WGS) entry which is preliminary data.</text>
</comment>
<evidence type="ECO:0000256" key="1">
    <source>
        <dbReference type="ARBA" id="ARBA00022630"/>
    </source>
</evidence>
<dbReference type="PANTHER" id="PTHR11455">
    <property type="entry name" value="CRYPTOCHROME"/>
    <property type="match status" value="1"/>
</dbReference>
<sequence length="390" mass="44125">MKILPTRQAGLDRLMEFVPRAGVAYTQRRNDDLPGHPHVSSLSPWIRRRMVTEPEVIRATRLPHGKAANKFIDEVFWRLYFKGWLERRPGIWTAYRADLAQFTNRLATEAGLCQSWEAACSGQTGIDCFDHWARELVETGYLHNHARMWFASIWIFTLRLPWQLGADFFLRHLLDGDPASNTLSWRWVAGLHTQGKHYLARADNIARHSGGRFDPHGQLNEDAEPLNGPPHPALLPVPTGDGIPQDGRIGLMLHLDDLCPYELPAHADSIATLDFYAERSPWETAPQVRAFDAGALADARNRFGTDTTLTAAEDVRRWAEDLDHIITPYAPVGPVAETLDTLSAQVQTPIRRILRPLDQAAWHRSTKGFFVFKRQIPGLLVMIDEMAPTT</sequence>
<dbReference type="SUPFAM" id="SSF48173">
    <property type="entry name" value="Cryptochrome/photolyase FAD-binding domain"/>
    <property type="match status" value="1"/>
</dbReference>
<feature type="binding site" evidence="3">
    <location>
        <begin position="175"/>
        <end position="177"/>
    </location>
    <ligand>
        <name>FAD</name>
        <dbReference type="ChEBI" id="CHEBI:57692"/>
    </ligand>
</feature>
<keyword evidence="2 3" id="KW-0274">FAD</keyword>
<dbReference type="Gene3D" id="1.25.40.80">
    <property type="match status" value="1"/>
</dbReference>
<feature type="binding site" evidence="3">
    <location>
        <position position="71"/>
    </location>
    <ligand>
        <name>FAD</name>
        <dbReference type="ChEBI" id="CHEBI:57692"/>
    </ligand>
</feature>
<reference evidence="5 6" key="1">
    <citation type="submission" date="2019-06" db="EMBL/GenBank/DDBJ databases">
        <title>Paenimaribius caenipelagi gen. nov., sp. nov., isolated from a tidal flat.</title>
        <authorList>
            <person name="Yoon J.-H."/>
        </authorList>
    </citation>
    <scope>NUCLEOTIDE SEQUENCE [LARGE SCALE GENOMIC DNA]</scope>
    <source>
        <strain evidence="5 6">JBTF-M29</strain>
    </source>
</reference>
<comment type="cofactor">
    <cofactor evidence="3">
        <name>FAD</name>
        <dbReference type="ChEBI" id="CHEBI:57692"/>
    </cofactor>
    <text evidence="3">Binds 1 FAD per subunit.</text>
</comment>
<dbReference type="EMBL" id="VFSV01000027">
    <property type="protein sequence ID" value="TRD16695.1"/>
    <property type="molecule type" value="Genomic_DNA"/>
</dbReference>
<evidence type="ECO:0000313" key="5">
    <source>
        <dbReference type="EMBL" id="TRD16695.1"/>
    </source>
</evidence>
<feature type="domain" description="Cryptochrome/DNA photolyase FAD-binding" evidence="4">
    <location>
        <begin position="71"/>
        <end position="218"/>
    </location>
</feature>